<dbReference type="EMBL" id="JAUIRO010000005">
    <property type="protein sequence ID" value="KAK0713251.1"/>
    <property type="molecule type" value="Genomic_DNA"/>
</dbReference>
<dbReference type="GeneID" id="85325568"/>
<dbReference type="AlphaFoldDB" id="A0AA40ACA8"/>
<keyword evidence="2" id="KW-1185">Reference proteome</keyword>
<sequence length="93" mass="9596">MAPPPARVLCDVGPDHASCGPRAAAAGSQRLTGLLPSAWDFEFAVSAYNGDDDSDVSEWVVPPPPTLGEQSSISIDIELVGNEPAQGVSACLF</sequence>
<dbReference type="Proteomes" id="UP001172101">
    <property type="component" value="Unassembled WGS sequence"/>
</dbReference>
<name>A0AA40ACA8_9PEZI</name>
<proteinExistence type="predicted"/>
<dbReference type="RefSeq" id="XP_060294574.1">
    <property type="nucleotide sequence ID" value="XM_060442298.1"/>
</dbReference>
<evidence type="ECO:0000313" key="2">
    <source>
        <dbReference type="Proteomes" id="UP001172101"/>
    </source>
</evidence>
<organism evidence="1 2">
    <name type="scientific">Lasiosphaeria miniovina</name>
    <dbReference type="NCBI Taxonomy" id="1954250"/>
    <lineage>
        <taxon>Eukaryota</taxon>
        <taxon>Fungi</taxon>
        <taxon>Dikarya</taxon>
        <taxon>Ascomycota</taxon>
        <taxon>Pezizomycotina</taxon>
        <taxon>Sordariomycetes</taxon>
        <taxon>Sordariomycetidae</taxon>
        <taxon>Sordariales</taxon>
        <taxon>Lasiosphaeriaceae</taxon>
        <taxon>Lasiosphaeria</taxon>
    </lineage>
</organism>
<evidence type="ECO:0000313" key="1">
    <source>
        <dbReference type="EMBL" id="KAK0713251.1"/>
    </source>
</evidence>
<accession>A0AA40ACA8</accession>
<gene>
    <name evidence="1" type="ORF">B0T26DRAFT_716883</name>
</gene>
<comment type="caution">
    <text evidence="1">The sequence shown here is derived from an EMBL/GenBank/DDBJ whole genome shotgun (WGS) entry which is preliminary data.</text>
</comment>
<reference evidence="1" key="1">
    <citation type="submission" date="2023-06" db="EMBL/GenBank/DDBJ databases">
        <title>Genome-scale phylogeny and comparative genomics of the fungal order Sordariales.</title>
        <authorList>
            <consortium name="Lawrence Berkeley National Laboratory"/>
            <person name="Hensen N."/>
            <person name="Bonometti L."/>
            <person name="Westerberg I."/>
            <person name="Brannstrom I.O."/>
            <person name="Guillou S."/>
            <person name="Cros-Aarteil S."/>
            <person name="Calhoun S."/>
            <person name="Haridas S."/>
            <person name="Kuo A."/>
            <person name="Mondo S."/>
            <person name="Pangilinan J."/>
            <person name="Riley R."/>
            <person name="LaButti K."/>
            <person name="Andreopoulos B."/>
            <person name="Lipzen A."/>
            <person name="Chen C."/>
            <person name="Yanf M."/>
            <person name="Daum C."/>
            <person name="Ng V."/>
            <person name="Clum A."/>
            <person name="Steindorff A."/>
            <person name="Ohm R."/>
            <person name="Martin F."/>
            <person name="Silar P."/>
            <person name="Natvig D."/>
            <person name="Lalanne C."/>
            <person name="Gautier V."/>
            <person name="Ament-velasquez S.L."/>
            <person name="Kruys A."/>
            <person name="Hutchinson M.I."/>
            <person name="Powell A.J."/>
            <person name="Barry K."/>
            <person name="Miller A.N."/>
            <person name="Grigoriev I.V."/>
            <person name="Debuchy R."/>
            <person name="Gladieux P."/>
            <person name="Thoren M.H."/>
            <person name="Johannesson H."/>
        </authorList>
    </citation>
    <scope>NUCLEOTIDE SEQUENCE</scope>
    <source>
        <strain evidence="1">SMH2392-1A</strain>
    </source>
</reference>
<protein>
    <submittedName>
        <fullName evidence="1">Uncharacterized protein</fullName>
    </submittedName>
</protein>